<organism evidence="5 6">
    <name type="scientific">Ruegeria meonggei</name>
    <dbReference type="NCBI Taxonomy" id="1446476"/>
    <lineage>
        <taxon>Bacteria</taxon>
        <taxon>Pseudomonadati</taxon>
        <taxon>Pseudomonadota</taxon>
        <taxon>Alphaproteobacteria</taxon>
        <taxon>Rhodobacterales</taxon>
        <taxon>Roseobacteraceae</taxon>
        <taxon>Ruegeria</taxon>
    </lineage>
</organism>
<dbReference type="RefSeq" id="WP_085824758.1">
    <property type="nucleotide sequence ID" value="NZ_FWFP01000017.1"/>
</dbReference>
<evidence type="ECO:0000256" key="4">
    <source>
        <dbReference type="SAM" id="SignalP"/>
    </source>
</evidence>
<dbReference type="SMART" id="SM00028">
    <property type="entry name" value="TPR"/>
    <property type="match status" value="6"/>
</dbReference>
<dbReference type="SUPFAM" id="SSF48452">
    <property type="entry name" value="TPR-like"/>
    <property type="match status" value="4"/>
</dbReference>
<accession>A0A1X7AET7</accession>
<dbReference type="PROSITE" id="PS51257">
    <property type="entry name" value="PROKAR_LIPOPROTEIN"/>
    <property type="match status" value="1"/>
</dbReference>
<dbReference type="PROSITE" id="PS50005">
    <property type="entry name" value="TPR"/>
    <property type="match status" value="1"/>
</dbReference>
<name>A0A1X7AET7_9RHOB</name>
<dbReference type="Gene3D" id="1.25.40.10">
    <property type="entry name" value="Tetratricopeptide repeat domain"/>
    <property type="match status" value="3"/>
</dbReference>
<dbReference type="EMBL" id="FWFP01000017">
    <property type="protein sequence ID" value="SLN76025.1"/>
    <property type="molecule type" value="Genomic_DNA"/>
</dbReference>
<dbReference type="InterPro" id="IPR019734">
    <property type="entry name" value="TPR_rpt"/>
</dbReference>
<protein>
    <submittedName>
        <fullName evidence="5">Tetratricopeptide repeat protein</fullName>
    </submittedName>
</protein>
<keyword evidence="4" id="KW-0732">Signal</keyword>
<keyword evidence="1" id="KW-0677">Repeat</keyword>
<keyword evidence="6" id="KW-1185">Reference proteome</keyword>
<dbReference type="PANTHER" id="PTHR45586:SF1">
    <property type="entry name" value="LIPOPOLYSACCHARIDE ASSEMBLY PROTEIN B"/>
    <property type="match status" value="1"/>
</dbReference>
<evidence type="ECO:0000313" key="5">
    <source>
        <dbReference type="EMBL" id="SLN76025.1"/>
    </source>
</evidence>
<feature type="signal peptide" evidence="4">
    <location>
        <begin position="1"/>
        <end position="24"/>
    </location>
</feature>
<evidence type="ECO:0000256" key="1">
    <source>
        <dbReference type="ARBA" id="ARBA00022737"/>
    </source>
</evidence>
<dbReference type="Proteomes" id="UP000193778">
    <property type="component" value="Unassembled WGS sequence"/>
</dbReference>
<reference evidence="6" key="1">
    <citation type="submission" date="2017-03" db="EMBL/GenBank/DDBJ databases">
        <authorList>
            <person name="Rodrigo-Torres L."/>
            <person name="Arahal R.D."/>
            <person name="Lucena T."/>
        </authorList>
    </citation>
    <scope>NUCLEOTIDE SEQUENCE [LARGE SCALE GENOMIC DNA]</scope>
    <source>
        <strain evidence="6">CECT 8411</strain>
    </source>
</reference>
<dbReference type="Pfam" id="PF14559">
    <property type="entry name" value="TPR_19"/>
    <property type="match status" value="3"/>
</dbReference>
<dbReference type="PANTHER" id="PTHR45586">
    <property type="entry name" value="TPR REPEAT-CONTAINING PROTEIN PA4667"/>
    <property type="match status" value="1"/>
</dbReference>
<dbReference type="InterPro" id="IPR011990">
    <property type="entry name" value="TPR-like_helical_dom_sf"/>
</dbReference>
<evidence type="ECO:0000313" key="6">
    <source>
        <dbReference type="Proteomes" id="UP000193778"/>
    </source>
</evidence>
<dbReference type="AlphaFoldDB" id="A0A1X7AET7"/>
<feature type="chain" id="PRO_5012823939" evidence="4">
    <location>
        <begin position="25"/>
        <end position="820"/>
    </location>
</feature>
<gene>
    <name evidence="5" type="ORF">RUM8411_04320</name>
</gene>
<proteinExistence type="predicted"/>
<keyword evidence="2 3" id="KW-0802">TPR repeat</keyword>
<dbReference type="InterPro" id="IPR051012">
    <property type="entry name" value="CellSynth/LPSAsmb/PSIAsmb"/>
</dbReference>
<sequence length="820" mass="91178">MNRTRFLQILQRIAFSLAITALVAACDSAEERAEAHFQAGMALLEKGDVERALVEFRNVFKLNGRHKQARLTYARLERERGNISAAYGQYLRLIEQYPDNLEGRRALAEMALETGNWEELKRHGVFAASLAPNDLGIQSLNNALAYANSIRSADQVATATTVHVARDLVTAAPALMTARQVLIDHLLRNQKWQDALSATDAALAVNPNQTQLYVVRLGILNELNWPAEKEAQLKQMIDLFPEDEGVQQMLLQHYIEYRNLQAAEQFLRATLVSGSEDPMPVQRLAAFLNDYRGPAAAISEMDRIIARGGPNTTRFKAMRAVLKFQAGATETAIGEMQALLESSERNADTRAIEVEFARILVQAGNPAAAHALIETILAEDPTQVEALKFKAAWLIDKDEIGEAIILLREALGQAPRDPQLMTLMARAHERNGDQELMGEMLALAVEASLKAPDETLRYAQYLVSKGDLTIAESVLEEARRLAPGNLDLLTAMGQLYLQTENWNNLETIIRMVSDFEDLAAKGTAHQLRAAMLGAQQRTDDLTAFLTQLTRDPDFSLPAEIALVRTMLSRNDIPSASARLDQLLAVSPKSLSLQFVKAHLLTSNQNYDEAEALYRSILEKRPDLATVWMALHSLQLNRGTPEKARAVLQDALIALPTDFNLLMLQAASHERAGDLDAAINVYEKLYDGISRAQVVANNLASLLTTHRTDDKSLQRAVDLVRRLRGTRVPAFQDTYGWIAYRTGNFEEALQYLEAAASEMPNQPLVLYHLGKTYSALDRDQDALRAYKTAYKNTQSTAMPRDLVTVLLSEIEQLEMAQNTGQ</sequence>
<evidence type="ECO:0000256" key="2">
    <source>
        <dbReference type="ARBA" id="ARBA00022803"/>
    </source>
</evidence>
<evidence type="ECO:0000256" key="3">
    <source>
        <dbReference type="PROSITE-ProRule" id="PRU00339"/>
    </source>
</evidence>
<dbReference type="Pfam" id="PF13432">
    <property type="entry name" value="TPR_16"/>
    <property type="match status" value="1"/>
</dbReference>
<feature type="repeat" description="TPR" evidence="3">
    <location>
        <begin position="33"/>
        <end position="66"/>
    </location>
</feature>
<dbReference type="OrthoDB" id="7637125at2"/>